<proteinExistence type="predicted"/>
<accession>A0A0A1VR22</accession>
<dbReference type="AlphaFoldDB" id="A0A0A1VR22"/>
<comment type="caution">
    <text evidence="1">The sequence shown here is derived from an EMBL/GenBank/DDBJ whole genome shotgun (WGS) entry which is preliminary data.</text>
</comment>
<evidence type="ECO:0000313" key="1">
    <source>
        <dbReference type="EMBL" id="GAL92054.1"/>
    </source>
</evidence>
<reference evidence="2" key="1">
    <citation type="journal article" date="2015" name="Genome">
        <title>Whole Genome Sequence of the Non-Microcystin-Producing Microcystis aeruginosa Strain NIES-44.</title>
        <authorList>
            <person name="Okano K."/>
            <person name="Miyata N."/>
            <person name="Ozaki Y."/>
        </authorList>
    </citation>
    <scope>NUCLEOTIDE SEQUENCE [LARGE SCALE GENOMIC DNA]</scope>
    <source>
        <strain evidence="2">NIES-44</strain>
    </source>
</reference>
<evidence type="ECO:0000313" key="2">
    <source>
        <dbReference type="Proteomes" id="UP000030321"/>
    </source>
</evidence>
<sequence length="73" mass="8240">MTLDLLQIYQQPSLPQRGVWVGLIHESTLLSINPTINQPYYQSTLLSINPTINQPYYQSTLGVWGVEPPKGLD</sequence>
<dbReference type="EMBL" id="BBPA01000018">
    <property type="protein sequence ID" value="GAL92054.1"/>
    <property type="molecule type" value="Genomic_DNA"/>
</dbReference>
<protein>
    <submittedName>
        <fullName evidence="1">Uncharacterized protein</fullName>
    </submittedName>
</protein>
<dbReference type="Proteomes" id="UP000030321">
    <property type="component" value="Unassembled WGS sequence"/>
</dbReference>
<name>A0A0A1VR22_MICAE</name>
<organism evidence="1 2">
    <name type="scientific">Microcystis aeruginosa NIES-44</name>
    <dbReference type="NCBI Taxonomy" id="449439"/>
    <lineage>
        <taxon>Bacteria</taxon>
        <taxon>Bacillati</taxon>
        <taxon>Cyanobacteriota</taxon>
        <taxon>Cyanophyceae</taxon>
        <taxon>Oscillatoriophycideae</taxon>
        <taxon>Chroococcales</taxon>
        <taxon>Microcystaceae</taxon>
        <taxon>Microcystis</taxon>
    </lineage>
</organism>
<gene>
    <name evidence="1" type="ORF">N44_00342</name>
</gene>